<name>A0A6G6WIC0_9ACTN</name>
<gene>
    <name evidence="3" type="ORF">G5V58_20825</name>
</gene>
<keyword evidence="2" id="KW-0472">Membrane</keyword>
<dbReference type="Proteomes" id="UP000502996">
    <property type="component" value="Chromosome"/>
</dbReference>
<protein>
    <submittedName>
        <fullName evidence="3">Uncharacterized protein</fullName>
    </submittedName>
</protein>
<reference evidence="3 4" key="1">
    <citation type="submission" date="2020-02" db="EMBL/GenBank/DDBJ databases">
        <title>Full genome sequence of Nocardioides sp. R-3366.</title>
        <authorList>
            <person name="Im W.-T."/>
        </authorList>
    </citation>
    <scope>NUCLEOTIDE SEQUENCE [LARGE SCALE GENOMIC DNA]</scope>
    <source>
        <strain evidence="3 4">R-3366</strain>
    </source>
</reference>
<feature type="transmembrane region" description="Helical" evidence="2">
    <location>
        <begin position="39"/>
        <end position="60"/>
    </location>
</feature>
<evidence type="ECO:0000313" key="4">
    <source>
        <dbReference type="Proteomes" id="UP000502996"/>
    </source>
</evidence>
<evidence type="ECO:0000256" key="1">
    <source>
        <dbReference type="SAM" id="MobiDB-lite"/>
    </source>
</evidence>
<evidence type="ECO:0000256" key="2">
    <source>
        <dbReference type="SAM" id="Phobius"/>
    </source>
</evidence>
<dbReference type="RefSeq" id="WP_165236893.1">
    <property type="nucleotide sequence ID" value="NZ_CP049257.1"/>
</dbReference>
<dbReference type="KEGG" id="nano:G5V58_20825"/>
<accession>A0A6G6WIC0</accession>
<feature type="region of interest" description="Disordered" evidence="1">
    <location>
        <begin position="85"/>
        <end position="106"/>
    </location>
</feature>
<evidence type="ECO:0000313" key="3">
    <source>
        <dbReference type="EMBL" id="QIG44893.1"/>
    </source>
</evidence>
<dbReference type="EMBL" id="CP049257">
    <property type="protein sequence ID" value="QIG44893.1"/>
    <property type="molecule type" value="Genomic_DNA"/>
</dbReference>
<keyword evidence="2" id="KW-0812">Transmembrane</keyword>
<proteinExistence type="predicted"/>
<keyword evidence="4" id="KW-1185">Reference proteome</keyword>
<sequence>MVILGLVLIALGALAIVLGLFTVDLDGTTLKLAGIELSPVALFLVGVAAAVAVWWGLWLLKSGSKRSWARRREQKRLEELSEKLDSVDAQRRMDVDEHEDRNRPTL</sequence>
<keyword evidence="2" id="KW-1133">Transmembrane helix</keyword>
<organism evidence="3 4">
    <name type="scientific">Nocardioides anomalus</name>
    <dbReference type="NCBI Taxonomy" id="2712223"/>
    <lineage>
        <taxon>Bacteria</taxon>
        <taxon>Bacillati</taxon>
        <taxon>Actinomycetota</taxon>
        <taxon>Actinomycetes</taxon>
        <taxon>Propionibacteriales</taxon>
        <taxon>Nocardioidaceae</taxon>
        <taxon>Nocardioides</taxon>
    </lineage>
</organism>
<dbReference type="AlphaFoldDB" id="A0A6G6WIC0"/>